<dbReference type="RefSeq" id="XP_007679398.1">
    <property type="nucleotide sequence ID" value="XM_007681208.1"/>
</dbReference>
<evidence type="ECO:0000313" key="3">
    <source>
        <dbReference type="Proteomes" id="UP000011761"/>
    </source>
</evidence>
<dbReference type="HOGENOM" id="CLU_190851_0_0_1"/>
<feature type="transmembrane region" description="Helical" evidence="1">
    <location>
        <begin position="12"/>
        <end position="32"/>
    </location>
</feature>
<dbReference type="OrthoDB" id="2555959at2759"/>
<accession>M2N4H6</accession>
<gene>
    <name evidence="2" type="ORF">BAUCODRAFT_76314</name>
</gene>
<reference evidence="2 3" key="1">
    <citation type="journal article" date="2012" name="PLoS Pathog.">
        <title>Diverse lifestyles and strategies of plant pathogenesis encoded in the genomes of eighteen Dothideomycetes fungi.</title>
        <authorList>
            <person name="Ohm R.A."/>
            <person name="Feau N."/>
            <person name="Henrissat B."/>
            <person name="Schoch C.L."/>
            <person name="Horwitz B.A."/>
            <person name="Barry K.W."/>
            <person name="Condon B.J."/>
            <person name="Copeland A.C."/>
            <person name="Dhillon B."/>
            <person name="Glaser F."/>
            <person name="Hesse C.N."/>
            <person name="Kosti I."/>
            <person name="LaButti K."/>
            <person name="Lindquist E.A."/>
            <person name="Lucas S."/>
            <person name="Salamov A.A."/>
            <person name="Bradshaw R.E."/>
            <person name="Ciuffetti L."/>
            <person name="Hamelin R.C."/>
            <person name="Kema G.H.J."/>
            <person name="Lawrence C."/>
            <person name="Scott J.A."/>
            <person name="Spatafora J.W."/>
            <person name="Turgeon B.G."/>
            <person name="de Wit P.J.G.M."/>
            <person name="Zhong S."/>
            <person name="Goodwin S.B."/>
            <person name="Grigoriev I.V."/>
        </authorList>
    </citation>
    <scope>NUCLEOTIDE SEQUENCE [LARGE SCALE GENOMIC DNA]</scope>
    <source>
        <strain evidence="2 3">UAMH 10762</strain>
    </source>
</reference>
<name>M2N4H6_BAUPA</name>
<dbReference type="GeneID" id="19117017"/>
<dbReference type="eggNOG" id="ENOG502SDW6">
    <property type="taxonomic scope" value="Eukaryota"/>
</dbReference>
<keyword evidence="1" id="KW-1133">Transmembrane helix</keyword>
<organism evidence="2 3">
    <name type="scientific">Baudoinia panamericana (strain UAMH 10762)</name>
    <name type="common">Angels' share fungus</name>
    <name type="synonym">Baudoinia compniacensis (strain UAMH 10762)</name>
    <dbReference type="NCBI Taxonomy" id="717646"/>
    <lineage>
        <taxon>Eukaryota</taxon>
        <taxon>Fungi</taxon>
        <taxon>Dikarya</taxon>
        <taxon>Ascomycota</taxon>
        <taxon>Pezizomycotina</taxon>
        <taxon>Dothideomycetes</taxon>
        <taxon>Dothideomycetidae</taxon>
        <taxon>Mycosphaerellales</taxon>
        <taxon>Teratosphaeriaceae</taxon>
        <taxon>Baudoinia</taxon>
    </lineage>
</organism>
<dbReference type="Proteomes" id="UP000011761">
    <property type="component" value="Unassembled WGS sequence"/>
</dbReference>
<dbReference type="EMBL" id="KB445560">
    <property type="protein sequence ID" value="EMC93615.1"/>
    <property type="molecule type" value="Genomic_DNA"/>
</dbReference>
<proteinExistence type="predicted"/>
<keyword evidence="1" id="KW-0472">Membrane</keyword>
<dbReference type="AlphaFoldDB" id="M2N4H6"/>
<keyword evidence="3" id="KW-1185">Reference proteome</keyword>
<protein>
    <submittedName>
        <fullName evidence="2">Uncharacterized protein</fullName>
    </submittedName>
</protein>
<evidence type="ECO:0000313" key="2">
    <source>
        <dbReference type="EMBL" id="EMC93615.1"/>
    </source>
</evidence>
<sequence>MSLWQSYRNLSSRTRLLIGGGIIAYASLGLLVSDEAEKIFGFTPTEADKQRLKEAVPKIYVVDKEK</sequence>
<keyword evidence="1" id="KW-0812">Transmembrane</keyword>
<dbReference type="OMA" id="MAWASIG"/>
<evidence type="ECO:0000256" key="1">
    <source>
        <dbReference type="SAM" id="Phobius"/>
    </source>
</evidence>
<dbReference type="KEGG" id="bcom:BAUCODRAFT_76314"/>